<evidence type="ECO:0000256" key="2">
    <source>
        <dbReference type="ARBA" id="ARBA00022475"/>
    </source>
</evidence>
<keyword evidence="3 6" id="KW-0812">Transmembrane</keyword>
<gene>
    <name evidence="7" type="ORF">BHV28_17170</name>
</gene>
<dbReference type="InterPro" id="IPR001123">
    <property type="entry name" value="LeuE-type"/>
</dbReference>
<feature type="transmembrane region" description="Helical" evidence="6">
    <location>
        <begin position="12"/>
        <end position="30"/>
    </location>
</feature>
<feature type="transmembrane region" description="Helical" evidence="6">
    <location>
        <begin position="72"/>
        <end position="90"/>
    </location>
</feature>
<accession>A0A1U9JWY6</accession>
<feature type="transmembrane region" description="Helical" evidence="6">
    <location>
        <begin position="42"/>
        <end position="66"/>
    </location>
</feature>
<evidence type="ECO:0000313" key="7">
    <source>
        <dbReference type="EMBL" id="AQS42387.1"/>
    </source>
</evidence>
<dbReference type="Pfam" id="PF01810">
    <property type="entry name" value="LysE"/>
    <property type="match status" value="1"/>
</dbReference>
<dbReference type="STRING" id="1902579.BHV28_17170"/>
<evidence type="ECO:0000256" key="5">
    <source>
        <dbReference type="ARBA" id="ARBA00023136"/>
    </source>
</evidence>
<keyword evidence="4 6" id="KW-1133">Transmembrane helix</keyword>
<organism evidence="7 8">
    <name type="scientific">Candidatus Tokpelaia hoelldobleri</name>
    <dbReference type="NCBI Taxonomy" id="1902579"/>
    <lineage>
        <taxon>Bacteria</taxon>
        <taxon>Pseudomonadati</taxon>
        <taxon>Pseudomonadota</taxon>
        <taxon>Alphaproteobacteria</taxon>
        <taxon>Hyphomicrobiales</taxon>
        <taxon>Candidatus Tokpelaia</taxon>
    </lineage>
</organism>
<keyword evidence="2" id="KW-1003">Cell membrane</keyword>
<dbReference type="EMBL" id="CP017315">
    <property type="protein sequence ID" value="AQS42387.1"/>
    <property type="molecule type" value="Genomic_DNA"/>
</dbReference>
<sequence length="211" mass="22978">MQPYVLEFSGLFIAFALVLVAPGADFAIVVRQALVHGRRSAMITTLGISTAFMIHVSYTVLGLGLIISQSLLLFNLVKWAGVAYLVYIGVRALMSRGTDVAVAAEMKEKITQSARKAFALGFTVNALNPKAVFFFLAIFSAFVAPATPSAVKFGYGLAMAVVVIIWFSCVGIFLTTPVVQRFFSRISRWLDRICGVVFIGFGIRLMFQEAS</sequence>
<protein>
    <submittedName>
        <fullName evidence="7">Homoserine/Threonine efflux protein</fullName>
    </submittedName>
</protein>
<dbReference type="PANTHER" id="PTHR30086">
    <property type="entry name" value="ARGININE EXPORTER PROTEIN ARGO"/>
    <property type="match status" value="1"/>
</dbReference>
<comment type="subcellular location">
    <subcellularLocation>
        <location evidence="1">Cell membrane</location>
        <topology evidence="1">Multi-pass membrane protein</topology>
    </subcellularLocation>
</comment>
<evidence type="ECO:0000256" key="1">
    <source>
        <dbReference type="ARBA" id="ARBA00004651"/>
    </source>
</evidence>
<dbReference type="PANTHER" id="PTHR30086:SF21">
    <property type="entry name" value="TRANSPORT PROTEIN"/>
    <property type="match status" value="1"/>
</dbReference>
<dbReference type="Proteomes" id="UP000188912">
    <property type="component" value="Chromosome"/>
</dbReference>
<name>A0A1U9JWY6_9HYPH</name>
<dbReference type="GO" id="GO:0005886">
    <property type="term" value="C:plasma membrane"/>
    <property type="evidence" value="ECO:0007669"/>
    <property type="project" value="UniProtKB-SubCell"/>
</dbReference>
<reference evidence="7 8" key="1">
    <citation type="journal article" date="2010" name="Science">
        <title>Genomic comparison of the ants Camponotus floridanus and Harpegnathos saltator.</title>
        <authorList>
            <person name="Bonasio R."/>
            <person name="Zhang G."/>
            <person name="Ye C."/>
            <person name="Mutti N.S."/>
            <person name="Fang X."/>
            <person name="Qin N."/>
            <person name="Donahue G."/>
            <person name="Yang P."/>
            <person name="Li Q."/>
            <person name="Li C."/>
            <person name="Zhang P."/>
            <person name="Huang Z."/>
            <person name="Berger S.L."/>
            <person name="Reinberg D."/>
            <person name="Wang J."/>
            <person name="Liebig J."/>
        </authorList>
    </citation>
    <scope>NUCLEOTIDE SEQUENCE [LARGE SCALE GENOMIC DNA]</scope>
    <source>
        <strain evidence="7 8">Hsal</strain>
    </source>
</reference>
<feature type="transmembrane region" description="Helical" evidence="6">
    <location>
        <begin position="189"/>
        <end position="207"/>
    </location>
</feature>
<evidence type="ECO:0000313" key="8">
    <source>
        <dbReference type="Proteomes" id="UP000188912"/>
    </source>
</evidence>
<evidence type="ECO:0000256" key="4">
    <source>
        <dbReference type="ARBA" id="ARBA00022989"/>
    </source>
</evidence>
<evidence type="ECO:0000256" key="6">
    <source>
        <dbReference type="SAM" id="Phobius"/>
    </source>
</evidence>
<feature type="transmembrane region" description="Helical" evidence="6">
    <location>
        <begin position="155"/>
        <end position="177"/>
    </location>
</feature>
<keyword evidence="8" id="KW-1185">Reference proteome</keyword>
<feature type="transmembrane region" description="Helical" evidence="6">
    <location>
        <begin position="117"/>
        <end position="143"/>
    </location>
</feature>
<dbReference type="AlphaFoldDB" id="A0A1U9JWY6"/>
<reference evidence="7 8" key="2">
    <citation type="journal article" date="2016" name="Sci. Rep.">
        <title>The genome of Rhizobiales bacteria in predatory ants reveals urease gene functions but no genes for nitrogen fixation.</title>
        <authorList>
            <person name="Neuvonen M.M."/>
            <person name="Tamarit D."/>
            <person name="Naslund K."/>
            <person name="Liebig J."/>
            <person name="Feldhaar H."/>
            <person name="Moran N.A."/>
            <person name="Guy L."/>
            <person name="Andersson S.G."/>
        </authorList>
    </citation>
    <scope>NUCLEOTIDE SEQUENCE [LARGE SCALE GENOMIC DNA]</scope>
    <source>
        <strain evidence="7 8">Hsal</strain>
    </source>
</reference>
<keyword evidence="5 6" id="KW-0472">Membrane</keyword>
<dbReference type="GO" id="GO:0015171">
    <property type="term" value="F:amino acid transmembrane transporter activity"/>
    <property type="evidence" value="ECO:0007669"/>
    <property type="project" value="TreeGrafter"/>
</dbReference>
<proteinExistence type="predicted"/>
<dbReference type="PIRSF" id="PIRSF006324">
    <property type="entry name" value="LeuE"/>
    <property type="match status" value="1"/>
</dbReference>
<dbReference type="KEGG" id="thd:BHV28_17170"/>
<evidence type="ECO:0000256" key="3">
    <source>
        <dbReference type="ARBA" id="ARBA00022692"/>
    </source>
</evidence>